<evidence type="ECO:0000256" key="1">
    <source>
        <dbReference type="ARBA" id="ARBA00022884"/>
    </source>
</evidence>
<dbReference type="InterPro" id="IPR050502">
    <property type="entry name" value="Euk_RNA-bind_prot"/>
</dbReference>
<dbReference type="PROSITE" id="PS50102">
    <property type="entry name" value="RRM"/>
    <property type="match status" value="2"/>
</dbReference>
<dbReference type="SUPFAM" id="SSF54928">
    <property type="entry name" value="RNA-binding domain, RBD"/>
    <property type="match status" value="2"/>
</dbReference>
<feature type="domain" description="RRM" evidence="3">
    <location>
        <begin position="43"/>
        <end position="118"/>
    </location>
</feature>
<dbReference type="Pfam" id="PF00076">
    <property type="entry name" value="RRM_1"/>
    <property type="match status" value="2"/>
</dbReference>
<organism evidence="4">
    <name type="scientific">Mesocestoides corti</name>
    <name type="common">Flatworm</name>
    <dbReference type="NCBI Taxonomy" id="53468"/>
    <lineage>
        <taxon>Eukaryota</taxon>
        <taxon>Metazoa</taxon>
        <taxon>Spiralia</taxon>
        <taxon>Lophotrochozoa</taxon>
        <taxon>Platyhelminthes</taxon>
        <taxon>Cestoda</taxon>
        <taxon>Eucestoda</taxon>
        <taxon>Cyclophyllidea</taxon>
        <taxon>Mesocestoididae</taxon>
        <taxon>Mesocestoides</taxon>
    </lineage>
</organism>
<dbReference type="InterPro" id="IPR035979">
    <property type="entry name" value="RBD_domain_sf"/>
</dbReference>
<keyword evidence="1 2" id="KW-0694">RNA-binding</keyword>
<dbReference type="InterPro" id="IPR000504">
    <property type="entry name" value="RRM_dom"/>
</dbReference>
<evidence type="ECO:0000313" key="4">
    <source>
        <dbReference type="WBParaSite" id="MCU_011946-RA"/>
    </source>
</evidence>
<dbReference type="PANTHER" id="PTHR48025:SF1">
    <property type="entry name" value="RRM DOMAIN-CONTAINING PROTEIN"/>
    <property type="match status" value="1"/>
</dbReference>
<accession>A0A5K3FYX7</accession>
<evidence type="ECO:0000259" key="3">
    <source>
        <dbReference type="PROSITE" id="PS50102"/>
    </source>
</evidence>
<protein>
    <submittedName>
        <fullName evidence="4">RRM domain-containing protein</fullName>
    </submittedName>
</protein>
<feature type="domain" description="RRM" evidence="3">
    <location>
        <begin position="303"/>
        <end position="374"/>
    </location>
</feature>
<dbReference type="PANTHER" id="PTHR48025">
    <property type="entry name" value="OS02G0815200 PROTEIN"/>
    <property type="match status" value="1"/>
</dbReference>
<dbReference type="AlphaFoldDB" id="A0A5K3FYX7"/>
<dbReference type="SMART" id="SM00360">
    <property type="entry name" value="RRM"/>
    <property type="match status" value="4"/>
</dbReference>
<dbReference type="WBParaSite" id="MCU_011946-RA">
    <property type="protein sequence ID" value="MCU_011946-RA"/>
    <property type="gene ID" value="MCU_011946"/>
</dbReference>
<dbReference type="InterPro" id="IPR012677">
    <property type="entry name" value="Nucleotide-bd_a/b_plait_sf"/>
</dbReference>
<evidence type="ECO:0000256" key="2">
    <source>
        <dbReference type="PROSITE-ProRule" id="PRU00176"/>
    </source>
</evidence>
<dbReference type="Gene3D" id="3.30.70.330">
    <property type="match status" value="3"/>
</dbReference>
<name>A0A5K3FYX7_MESCO</name>
<reference evidence="4" key="1">
    <citation type="submission" date="2019-11" db="UniProtKB">
        <authorList>
            <consortium name="WormBaseParasite"/>
        </authorList>
    </citation>
    <scope>IDENTIFICATION</scope>
</reference>
<dbReference type="CDD" id="cd00590">
    <property type="entry name" value="RRM_SF"/>
    <property type="match status" value="3"/>
</dbReference>
<dbReference type="GO" id="GO:0003729">
    <property type="term" value="F:mRNA binding"/>
    <property type="evidence" value="ECO:0007669"/>
    <property type="project" value="TreeGrafter"/>
</dbReference>
<sequence>MKSEEKLQKKNASKSEMSSLPVDALDPAVRDSIAKRLLIRNMCSVKVENLPKHYNYSTILELAPEMSSCRILYDPVSRRPKRFAFIEFPSKDIASKCLIRLNNKNFGGKLLNVSLGGELSESVDDYRHNCVKLSNLHWRTSKGEISKHFPNAISIDILTKIKTGFNRKQSATAVVTFNSIEETISAVDEKQGCNVHGRKVSVMFCPKKKNSLLVGLTVYGLKKSSSESDLRALFPQASEIKMFPLGGFAFLRYDVADDCILDKKNALGASLKQRKLKVVFKFASEAPSAANSDSTVVDKQCHSLVCVTNLDRSTTADQISKLFSGAKIVSMPKKGKLHKGCAVLDFGSVLAAKRALSKSHSLNGRMLVLRMASKKLLKPIPSN</sequence>
<proteinExistence type="predicted"/>